<reference evidence="19 20" key="1">
    <citation type="submission" date="2022-10" db="EMBL/GenBank/DDBJ databases">
        <title>Aestuariibacter sp. AA17 isolated from Montipora capitata coral fragment.</title>
        <authorList>
            <person name="Emsley S.A."/>
            <person name="Pfannmuller K.M."/>
            <person name="Loughran R.M."/>
            <person name="Shlafstein M."/>
            <person name="Papke E."/>
            <person name="Saw J.H."/>
            <person name="Ushijima B."/>
            <person name="Videau P."/>
        </authorList>
    </citation>
    <scope>NUCLEOTIDE SEQUENCE [LARGE SCALE GENOMIC DNA]</scope>
    <source>
        <strain evidence="19 20">AA17</strain>
    </source>
</reference>
<dbReference type="EC" id="3.4.24.55" evidence="4"/>
<evidence type="ECO:0000256" key="6">
    <source>
        <dbReference type="ARBA" id="ARBA00022670"/>
    </source>
</evidence>
<proteinExistence type="inferred from homology"/>
<feature type="domain" description="Peptidase M16 C-terminal" evidence="16">
    <location>
        <begin position="183"/>
        <end position="351"/>
    </location>
</feature>
<sequence>MLVSQFDKNSYKLLQLNNGLDVLLVHEPNSKRTTAAMTIAAGHFSDPVECQGLAHLLEHMLFLGSRNFNEPNNLNQFVSQHGGNINAWTGTEHTSFHFDVMSNELRESLARFSDMLFYPLFQEALIDKEIHSIDAEFKLKQKDDLRRLYQVHKETSNPQHPFSKFSVGNSEVFRQFPITELKQKLINFHQKNFVTNNMKLCVISGLSLENLKSEVEIAFNDVKTSAPLPELELPNLYTESQVGIKINIQPIKQTKRLIVSFALPNTDKYYRSKPSSVLSHLLGDEGKHSLLAYLKSKNWATSLGAGGGIQGSNFKDFNINMQLTELGVKHQNDIIEAIFSTIALISKEIPTQLWRLEEKAKLSQLAFDYSDSGKATDLATQWSSNLFESPKEHVVARDYLLDRLDIKPIQYCLSFMTPENMRVKRIYEGLETDKIANWYNTPYKTIPLSTEELAQFSRPKDIPEIQLPEPNIYIPSSTKLIPPTSDFANPVRISRGDGMDVWFAQDNKFNQPKGDCYLAFDCKATDLGIYTAAQKRMWISCLMEHFNDDFYHAGIAGLNFRIYPHQAGFSIHTNGFSQHQLTLFKNLLERIQTDSETALDTYFDKVKIRQIQSLQNALLNKPINRLFSHLSELLQRYNFGSKQMLEAVKDTSRGAMSNFPSILFSEMYLETLLHGNWSYEEAETFTQDLRERNPSANIGLKLNRDVVDLRAQSRLVYQVSSEEEESAVVIYFQAPGFTESSVAMSILLEQIIAAPFFNYMRTEKQLGYLVGTGYMPFNQHPGITLYIQSPNAGASSLVDEIEQFLQNHLADIHSFAPYWQRLKDNVIKQLSEKDANLSMKSQRLWMALGNDDLNFDKNDRIIKAIESLELSELARFASSMLNREMFGELVIYSQGQGLPNSEVKGTRIENIDAFKLSSHFII</sequence>
<dbReference type="Pfam" id="PF16187">
    <property type="entry name" value="Peptidase_M16_M"/>
    <property type="match status" value="1"/>
</dbReference>
<evidence type="ECO:0000259" key="18">
    <source>
        <dbReference type="Pfam" id="PF22456"/>
    </source>
</evidence>
<keyword evidence="10" id="KW-0482">Metalloprotease</keyword>
<evidence type="ECO:0000313" key="20">
    <source>
        <dbReference type="Proteomes" id="UP001652504"/>
    </source>
</evidence>
<keyword evidence="7" id="KW-0479">Metal-binding</keyword>
<evidence type="ECO:0000259" key="17">
    <source>
        <dbReference type="Pfam" id="PF16187"/>
    </source>
</evidence>
<dbReference type="EMBL" id="JAOWKX010000006">
    <property type="protein sequence ID" value="MCV2885596.1"/>
    <property type="molecule type" value="Genomic_DNA"/>
</dbReference>
<evidence type="ECO:0000256" key="12">
    <source>
        <dbReference type="ARBA" id="ARBA00031184"/>
    </source>
</evidence>
<evidence type="ECO:0000259" key="15">
    <source>
        <dbReference type="Pfam" id="PF00675"/>
    </source>
</evidence>
<dbReference type="InterPro" id="IPR011765">
    <property type="entry name" value="Pept_M16_N"/>
</dbReference>
<comment type="similarity">
    <text evidence="3 14">Belongs to the peptidase M16 family.</text>
</comment>
<evidence type="ECO:0000256" key="2">
    <source>
        <dbReference type="ARBA" id="ARBA00002184"/>
    </source>
</evidence>
<evidence type="ECO:0000256" key="10">
    <source>
        <dbReference type="ARBA" id="ARBA00023049"/>
    </source>
</evidence>
<evidence type="ECO:0000256" key="1">
    <source>
        <dbReference type="ARBA" id="ARBA00001947"/>
    </source>
</evidence>
<comment type="cofactor">
    <cofactor evidence="1">
        <name>Zn(2+)</name>
        <dbReference type="ChEBI" id="CHEBI:29105"/>
    </cofactor>
</comment>
<dbReference type="InterPro" id="IPR050626">
    <property type="entry name" value="Peptidase_M16"/>
</dbReference>
<dbReference type="PANTHER" id="PTHR43690">
    <property type="entry name" value="NARDILYSIN"/>
    <property type="match status" value="1"/>
</dbReference>
<dbReference type="InterPro" id="IPR032632">
    <property type="entry name" value="Peptidase_M16_M"/>
</dbReference>
<dbReference type="InterPro" id="IPR011249">
    <property type="entry name" value="Metalloenz_LuxS/M16"/>
</dbReference>
<evidence type="ECO:0000256" key="11">
    <source>
        <dbReference type="ARBA" id="ARBA00029597"/>
    </source>
</evidence>
<dbReference type="PROSITE" id="PS00143">
    <property type="entry name" value="INSULINASE"/>
    <property type="match status" value="1"/>
</dbReference>
<feature type="domain" description="Coenzyme PQQ synthesis protein F-like C-terminal lobe" evidence="18">
    <location>
        <begin position="747"/>
        <end position="845"/>
    </location>
</feature>
<evidence type="ECO:0000256" key="8">
    <source>
        <dbReference type="ARBA" id="ARBA00022801"/>
    </source>
</evidence>
<keyword evidence="6" id="KW-0645">Protease</keyword>
<evidence type="ECO:0000256" key="9">
    <source>
        <dbReference type="ARBA" id="ARBA00022833"/>
    </source>
</evidence>
<keyword evidence="9" id="KW-0862">Zinc</keyword>
<evidence type="ECO:0000259" key="16">
    <source>
        <dbReference type="Pfam" id="PF05193"/>
    </source>
</evidence>
<dbReference type="Proteomes" id="UP001652504">
    <property type="component" value="Unassembled WGS sequence"/>
</dbReference>
<comment type="caution">
    <text evidence="19">The sequence shown here is derived from an EMBL/GenBank/DDBJ whole genome shotgun (WGS) entry which is preliminary data.</text>
</comment>
<dbReference type="Pfam" id="PF00675">
    <property type="entry name" value="Peptidase_M16"/>
    <property type="match status" value="1"/>
</dbReference>
<dbReference type="InterPro" id="IPR007863">
    <property type="entry name" value="Peptidase_M16_C"/>
</dbReference>
<evidence type="ECO:0000256" key="14">
    <source>
        <dbReference type="RuleBase" id="RU004447"/>
    </source>
</evidence>
<dbReference type="Pfam" id="PF05193">
    <property type="entry name" value="Peptidase_M16_C"/>
    <property type="match status" value="1"/>
</dbReference>
<feature type="domain" description="Peptidase M16 N-terminal" evidence="15">
    <location>
        <begin position="22"/>
        <end position="155"/>
    </location>
</feature>
<evidence type="ECO:0000256" key="5">
    <source>
        <dbReference type="ARBA" id="ARBA00017565"/>
    </source>
</evidence>
<dbReference type="InterPro" id="IPR001431">
    <property type="entry name" value="Pept_M16_Zn_BS"/>
</dbReference>
<gene>
    <name evidence="19" type="ORF">OE749_12925</name>
</gene>
<feature type="domain" description="Peptidase M16 middle/third" evidence="17">
    <location>
        <begin position="367"/>
        <end position="647"/>
    </location>
</feature>
<protein>
    <recommendedName>
        <fullName evidence="5">Protease 3</fullName>
        <ecNumber evidence="4">3.4.24.55</ecNumber>
    </recommendedName>
    <alternativeName>
        <fullName evidence="13">Pitrilysin</fullName>
    </alternativeName>
    <alternativeName>
        <fullName evidence="12">Protease III</fullName>
    </alternativeName>
    <alternativeName>
        <fullName evidence="11">Protease pi</fullName>
    </alternativeName>
</protein>
<name>A0ABT3AA93_9ALTE</name>
<evidence type="ECO:0000256" key="4">
    <source>
        <dbReference type="ARBA" id="ARBA00012449"/>
    </source>
</evidence>
<organism evidence="19 20">
    <name type="scientific">Fluctibacter corallii</name>
    <dbReference type="NCBI Taxonomy" id="2984329"/>
    <lineage>
        <taxon>Bacteria</taxon>
        <taxon>Pseudomonadati</taxon>
        <taxon>Pseudomonadota</taxon>
        <taxon>Gammaproteobacteria</taxon>
        <taxon>Alteromonadales</taxon>
        <taxon>Alteromonadaceae</taxon>
        <taxon>Fluctibacter</taxon>
    </lineage>
</organism>
<dbReference type="SUPFAM" id="SSF63411">
    <property type="entry name" value="LuxS/MPP-like metallohydrolase"/>
    <property type="match status" value="4"/>
</dbReference>
<dbReference type="RefSeq" id="WP_263712879.1">
    <property type="nucleotide sequence ID" value="NZ_JAOWKX010000006.1"/>
</dbReference>
<dbReference type="Gene3D" id="3.30.830.10">
    <property type="entry name" value="Metalloenzyme, LuxS/M16 peptidase-like"/>
    <property type="match status" value="4"/>
</dbReference>
<evidence type="ECO:0000313" key="19">
    <source>
        <dbReference type="EMBL" id="MCV2885596.1"/>
    </source>
</evidence>
<dbReference type="PANTHER" id="PTHR43690:SF18">
    <property type="entry name" value="INSULIN-DEGRADING ENZYME-RELATED"/>
    <property type="match status" value="1"/>
</dbReference>
<evidence type="ECO:0000256" key="7">
    <source>
        <dbReference type="ARBA" id="ARBA00022723"/>
    </source>
</evidence>
<accession>A0ABT3AA93</accession>
<keyword evidence="8" id="KW-0378">Hydrolase</keyword>
<dbReference type="InterPro" id="IPR054734">
    <property type="entry name" value="PqqF-like_C_4"/>
</dbReference>
<evidence type="ECO:0000256" key="3">
    <source>
        <dbReference type="ARBA" id="ARBA00007261"/>
    </source>
</evidence>
<keyword evidence="20" id="KW-1185">Reference proteome</keyword>
<dbReference type="Pfam" id="PF22456">
    <property type="entry name" value="PqqF-like_C_4"/>
    <property type="match status" value="1"/>
</dbReference>
<comment type="function">
    <text evidence="2">Endopeptidase that degrades small peptides of less than 7 kDa, such as glucagon and insulin.</text>
</comment>
<evidence type="ECO:0000256" key="13">
    <source>
        <dbReference type="ARBA" id="ARBA00033450"/>
    </source>
</evidence>